<dbReference type="Pfam" id="PF13426">
    <property type="entry name" value="PAS_9"/>
    <property type="match status" value="1"/>
</dbReference>
<evidence type="ECO:0000313" key="5">
    <source>
        <dbReference type="EMBL" id="PNU02326.1"/>
    </source>
</evidence>
<keyword evidence="2" id="KW-0288">FMN</keyword>
<dbReference type="EMBL" id="LYMM01000079">
    <property type="protein sequence ID" value="PNU02326.1"/>
    <property type="molecule type" value="Genomic_DNA"/>
</dbReference>
<dbReference type="InterPro" id="IPR035965">
    <property type="entry name" value="PAS-like_dom_sf"/>
</dbReference>
<dbReference type="SUPFAM" id="SSF55785">
    <property type="entry name" value="PYP-like sensor domain (PAS domain)"/>
    <property type="match status" value="1"/>
</dbReference>
<name>A0A2K2FU76_9SPHN</name>
<gene>
    <name evidence="5" type="ORF">A8V01_26615</name>
</gene>
<evidence type="ECO:0000256" key="3">
    <source>
        <dbReference type="ARBA" id="ARBA00022991"/>
    </source>
</evidence>
<accession>A0A2K2FU76</accession>
<dbReference type="AlphaFoldDB" id="A0A2K2FU76"/>
<keyword evidence="3" id="KW-0157">Chromophore</keyword>
<proteinExistence type="predicted"/>
<dbReference type="PANTHER" id="PTHR47429:SF2">
    <property type="entry name" value="PROTEIN TWIN LOV 1"/>
    <property type="match status" value="1"/>
</dbReference>
<dbReference type="PANTHER" id="PTHR47429">
    <property type="entry name" value="PROTEIN TWIN LOV 1"/>
    <property type="match status" value="1"/>
</dbReference>
<dbReference type="PROSITE" id="PS50112">
    <property type="entry name" value="PAS"/>
    <property type="match status" value="1"/>
</dbReference>
<dbReference type="InterPro" id="IPR000014">
    <property type="entry name" value="PAS"/>
</dbReference>
<protein>
    <submittedName>
        <fullName evidence="5">Histidine kinase</fullName>
    </submittedName>
</protein>
<dbReference type="NCBIfam" id="TIGR00229">
    <property type="entry name" value="sensory_box"/>
    <property type="match status" value="1"/>
</dbReference>
<organism evidence="5 6">
    <name type="scientific">Novosphingobium guangzhouense</name>
    <dbReference type="NCBI Taxonomy" id="1850347"/>
    <lineage>
        <taxon>Bacteria</taxon>
        <taxon>Pseudomonadati</taxon>
        <taxon>Pseudomonadota</taxon>
        <taxon>Alphaproteobacteria</taxon>
        <taxon>Sphingomonadales</taxon>
        <taxon>Sphingomonadaceae</taxon>
        <taxon>Novosphingobium</taxon>
    </lineage>
</organism>
<dbReference type="OrthoDB" id="7991996at2"/>
<evidence type="ECO:0000256" key="1">
    <source>
        <dbReference type="ARBA" id="ARBA00022630"/>
    </source>
</evidence>
<evidence type="ECO:0000313" key="6">
    <source>
        <dbReference type="Proteomes" id="UP000236327"/>
    </source>
</evidence>
<evidence type="ECO:0000256" key="2">
    <source>
        <dbReference type="ARBA" id="ARBA00022643"/>
    </source>
</evidence>
<keyword evidence="5" id="KW-0418">Kinase</keyword>
<sequence>MRDKLQATLAGDIEVQNLSVPDELKTFFENSPIALALALPDRDHPLALVNRRFVELTGYASSELIGHNCRVLQRDADESEARAKLRAFLDDDLSPNVRTPILNFRKDGTPFVNLLYMSRLRSLAGETRYIFASQFDVSRAQPERLQGYDQELSQTLTRLSPVAAESGVIVEGTLTTIANSAAIIAQAKLTLANLDESSIL</sequence>
<feature type="domain" description="PAS" evidence="4">
    <location>
        <begin position="20"/>
        <end position="92"/>
    </location>
</feature>
<dbReference type="Gene3D" id="3.30.450.20">
    <property type="entry name" value="PAS domain"/>
    <property type="match status" value="1"/>
</dbReference>
<reference evidence="5 6" key="1">
    <citation type="submission" date="2016-05" db="EMBL/GenBank/DDBJ databases">
        <title>Complete genome sequence of Novosphingobium guangzhouense SA925(T).</title>
        <authorList>
            <person name="Sha S."/>
        </authorList>
    </citation>
    <scope>NUCLEOTIDE SEQUENCE [LARGE SCALE GENOMIC DNA]</scope>
    <source>
        <strain evidence="5 6">SA925</strain>
    </source>
</reference>
<dbReference type="RefSeq" id="WP_103098856.1">
    <property type="nucleotide sequence ID" value="NZ_LYMM01000079.1"/>
</dbReference>
<keyword evidence="6" id="KW-1185">Reference proteome</keyword>
<keyword evidence="5" id="KW-0808">Transferase</keyword>
<keyword evidence="1" id="KW-0285">Flavoprotein</keyword>
<dbReference type="Proteomes" id="UP000236327">
    <property type="component" value="Unassembled WGS sequence"/>
</dbReference>
<dbReference type="GO" id="GO:0016301">
    <property type="term" value="F:kinase activity"/>
    <property type="evidence" value="ECO:0007669"/>
    <property type="project" value="UniProtKB-KW"/>
</dbReference>
<comment type="caution">
    <text evidence="5">The sequence shown here is derived from an EMBL/GenBank/DDBJ whole genome shotgun (WGS) entry which is preliminary data.</text>
</comment>
<dbReference type="CDD" id="cd00130">
    <property type="entry name" value="PAS"/>
    <property type="match status" value="1"/>
</dbReference>
<evidence type="ECO:0000259" key="4">
    <source>
        <dbReference type="PROSITE" id="PS50112"/>
    </source>
</evidence>